<dbReference type="eggNOG" id="COG0840">
    <property type="taxonomic scope" value="Bacteria"/>
</dbReference>
<evidence type="ECO:0000256" key="1">
    <source>
        <dbReference type="ARBA" id="ARBA00023224"/>
    </source>
</evidence>
<keyword evidence="1 2" id="KW-0807">Transducer</keyword>
<dbReference type="Gene3D" id="3.30.450.20">
    <property type="entry name" value="PAS domain"/>
    <property type="match status" value="1"/>
</dbReference>
<dbReference type="GO" id="GO:0016020">
    <property type="term" value="C:membrane"/>
    <property type="evidence" value="ECO:0007669"/>
    <property type="project" value="InterPro"/>
</dbReference>
<keyword evidence="3" id="KW-0175">Coiled coil</keyword>
<organism evidence="5 6">
    <name type="scientific">Sulfurihydrogenibium azorense (strain DSM 15241 / OCM 825 / Az-Fu1)</name>
    <dbReference type="NCBI Taxonomy" id="204536"/>
    <lineage>
        <taxon>Bacteria</taxon>
        <taxon>Pseudomonadati</taxon>
        <taxon>Aquificota</taxon>
        <taxon>Aquificia</taxon>
        <taxon>Aquificales</taxon>
        <taxon>Hydrogenothermaceae</taxon>
        <taxon>Sulfurihydrogenibium</taxon>
    </lineage>
</organism>
<dbReference type="AlphaFoldDB" id="C1DVZ9"/>
<dbReference type="Pfam" id="PF00015">
    <property type="entry name" value="MCPsignal"/>
    <property type="match status" value="1"/>
</dbReference>
<evidence type="ECO:0000313" key="6">
    <source>
        <dbReference type="Proteomes" id="UP000001369"/>
    </source>
</evidence>
<feature type="coiled-coil region" evidence="3">
    <location>
        <begin position="5"/>
        <end position="56"/>
    </location>
</feature>
<dbReference type="PANTHER" id="PTHR32089:SF114">
    <property type="entry name" value="METHYL-ACCEPTING CHEMOTAXIS PROTEIN MCPB"/>
    <property type="match status" value="1"/>
</dbReference>
<dbReference type="PROSITE" id="PS50111">
    <property type="entry name" value="CHEMOTAXIS_TRANSDUC_2"/>
    <property type="match status" value="1"/>
</dbReference>
<dbReference type="PANTHER" id="PTHR32089">
    <property type="entry name" value="METHYL-ACCEPTING CHEMOTAXIS PROTEIN MCPB"/>
    <property type="match status" value="1"/>
</dbReference>
<protein>
    <submittedName>
        <fullName evidence="5">Hemolysin secretion protein</fullName>
    </submittedName>
</protein>
<dbReference type="SUPFAM" id="SSF58104">
    <property type="entry name" value="Methyl-accepting chemotaxis protein (MCP) signaling domain"/>
    <property type="match status" value="1"/>
</dbReference>
<dbReference type="GO" id="GO:0007165">
    <property type="term" value="P:signal transduction"/>
    <property type="evidence" value="ECO:0007669"/>
    <property type="project" value="UniProtKB-KW"/>
</dbReference>
<evidence type="ECO:0000259" key="4">
    <source>
        <dbReference type="PROSITE" id="PS50111"/>
    </source>
</evidence>
<dbReference type="OrthoDB" id="9816519at2"/>
<name>C1DVZ9_SULAA</name>
<gene>
    <name evidence="5" type="ordered locus">SULAZ_1319</name>
</gene>
<feature type="domain" description="Methyl-accepting transducer" evidence="4">
    <location>
        <begin position="210"/>
        <end position="349"/>
    </location>
</feature>
<evidence type="ECO:0000313" key="5">
    <source>
        <dbReference type="EMBL" id="ACN98317.1"/>
    </source>
</evidence>
<reference evidence="5 6" key="1">
    <citation type="journal article" date="2009" name="J. Bacteriol.">
        <title>Complete and draft genome sequences of six members of the Aquificales.</title>
        <authorList>
            <person name="Reysenbach A.L."/>
            <person name="Hamamura N."/>
            <person name="Podar M."/>
            <person name="Griffiths E."/>
            <person name="Ferreira S."/>
            <person name="Hochstein R."/>
            <person name="Heidelberg J."/>
            <person name="Johnson J."/>
            <person name="Mead D."/>
            <person name="Pohorille A."/>
            <person name="Sarmiento M."/>
            <person name="Schweighofer K."/>
            <person name="Seshadri R."/>
            <person name="Voytek M.A."/>
        </authorList>
    </citation>
    <scope>NUCLEOTIDE SEQUENCE [LARGE SCALE GENOMIC DNA]</scope>
    <source>
        <strain evidence="6">Az-Fu1 / DSM 15241 / OCM 825</strain>
    </source>
</reference>
<dbReference type="Gene3D" id="1.20.120.30">
    <property type="entry name" value="Aspartate receptor, ligand-binding domain"/>
    <property type="match status" value="1"/>
</dbReference>
<dbReference type="HOGENOM" id="CLU_543934_0_0_0"/>
<accession>C1DVZ9</accession>
<dbReference type="Gene3D" id="1.10.287.950">
    <property type="entry name" value="Methyl-accepting chemotaxis protein"/>
    <property type="match status" value="1"/>
</dbReference>
<keyword evidence="6" id="KW-1185">Reference proteome</keyword>
<dbReference type="Proteomes" id="UP000001369">
    <property type="component" value="Chromosome"/>
</dbReference>
<dbReference type="InterPro" id="IPR004089">
    <property type="entry name" value="MCPsignal_dom"/>
</dbReference>
<dbReference type="RefSeq" id="WP_012673642.1">
    <property type="nucleotide sequence ID" value="NC_012438.1"/>
</dbReference>
<evidence type="ECO:0000256" key="3">
    <source>
        <dbReference type="SAM" id="Coils"/>
    </source>
</evidence>
<proteinExistence type="predicted"/>
<dbReference type="STRING" id="204536.SULAZ_1319"/>
<dbReference type="EMBL" id="CP001229">
    <property type="protein sequence ID" value="ACN98317.1"/>
    <property type="molecule type" value="Genomic_DNA"/>
</dbReference>
<sequence>MGLFGGSNREEVERLKQEIARLESQLQEKERSLQQLTKLKEELDVYKKALDNLTEEAVILATTDFKEGKAGNDIVYLNRRAKEIVDALSPDLRSIAGMEINSSNILGKSIHIFHKNPDRIKQLLKDLKPGEIKKNADIQVGNTILESNRTTITDEKGNIIYYQTIMKDVTYSRFVESEVLTSLAETVAMSAYNASVGTAYQILLDVYIDDNLKSVLGQTIEISKQVEKVKDKADFTQNKIKESESVLGLILEISEQTNLLSLNAAIEAARAGEMGRGFAVVADEVRKLAERTGKSTEEVRKIISSVINEVGSMTRDVDNSVKAIISNAKDFESSFEEINSLTEKSEKASFETFERLVNNFDILRQLAQKTTSENLKLYINLLDRILDDAKFMINIIKAIKNRTYVETQSHRECALGKWYYSVGVSDVKMCGLDGERYFRDLETPHEKYHNIAREAMEFLRQGKYKEMVEKGFEMVEFSKHIIQDILKLAKSCIQVNGGREL</sequence>
<dbReference type="Pfam" id="PF13682">
    <property type="entry name" value="CZB"/>
    <property type="match status" value="1"/>
</dbReference>
<evidence type="ECO:0000256" key="2">
    <source>
        <dbReference type="PROSITE-ProRule" id="PRU00284"/>
    </source>
</evidence>
<dbReference type="SMART" id="SM00283">
    <property type="entry name" value="MA"/>
    <property type="match status" value="1"/>
</dbReference>
<dbReference type="InterPro" id="IPR025991">
    <property type="entry name" value="Chemoreceptor_zinc-bind_dom"/>
</dbReference>
<dbReference type="KEGG" id="saf:SULAZ_1319"/>